<feature type="region of interest" description="Disordered" evidence="10">
    <location>
        <begin position="24"/>
        <end position="57"/>
    </location>
</feature>
<protein>
    <recommendedName>
        <fullName evidence="8">tissue kallikrein</fullName>
        <ecNumber evidence="8">3.4.21.35</ecNumber>
    </recommendedName>
</protein>
<dbReference type="SUPFAM" id="SSF50494">
    <property type="entry name" value="Trypsin-like serine proteases"/>
    <property type="match status" value="1"/>
</dbReference>
<evidence type="ECO:0000256" key="3">
    <source>
        <dbReference type="ARBA" id="ARBA00022801"/>
    </source>
</evidence>
<evidence type="ECO:0000259" key="11">
    <source>
        <dbReference type="PROSITE" id="PS50240"/>
    </source>
</evidence>
<feature type="region of interest" description="Disordered" evidence="10">
    <location>
        <begin position="113"/>
        <end position="142"/>
    </location>
</feature>
<feature type="domain" description="Peptidase S1" evidence="11">
    <location>
        <begin position="146"/>
        <end position="369"/>
    </location>
</feature>
<evidence type="ECO:0000256" key="2">
    <source>
        <dbReference type="ARBA" id="ARBA00022670"/>
    </source>
</evidence>
<accession>A0A8D1P450</accession>
<dbReference type="EC" id="3.4.21.35" evidence="8"/>
<keyword evidence="6" id="KW-1015">Disulfide bond</keyword>
<evidence type="ECO:0000256" key="8">
    <source>
        <dbReference type="ARBA" id="ARBA00039014"/>
    </source>
</evidence>
<dbReference type="Gene3D" id="2.40.10.10">
    <property type="entry name" value="Trypsin-like serine proteases"/>
    <property type="match status" value="2"/>
</dbReference>
<proteinExistence type="inferred from homology"/>
<dbReference type="FunFam" id="2.40.10.10:FF:000010">
    <property type="entry name" value="Kallikrein related peptidase 11"/>
    <property type="match status" value="1"/>
</dbReference>
<organism evidence="12 13">
    <name type="scientific">Sus scrofa</name>
    <name type="common">Pig</name>
    <dbReference type="NCBI Taxonomy" id="9823"/>
    <lineage>
        <taxon>Eukaryota</taxon>
        <taxon>Metazoa</taxon>
        <taxon>Chordata</taxon>
        <taxon>Craniata</taxon>
        <taxon>Vertebrata</taxon>
        <taxon>Euteleostomi</taxon>
        <taxon>Mammalia</taxon>
        <taxon>Eutheria</taxon>
        <taxon>Laurasiatheria</taxon>
        <taxon>Artiodactyla</taxon>
        <taxon>Suina</taxon>
        <taxon>Suidae</taxon>
        <taxon>Sus</taxon>
    </lineage>
</organism>
<dbReference type="InterPro" id="IPR001314">
    <property type="entry name" value="Peptidase_S1A"/>
</dbReference>
<evidence type="ECO:0000256" key="10">
    <source>
        <dbReference type="SAM" id="MobiDB-lite"/>
    </source>
</evidence>
<dbReference type="PRINTS" id="PR00722">
    <property type="entry name" value="CHYMOTRYPSIN"/>
</dbReference>
<dbReference type="GO" id="GO:0004252">
    <property type="term" value="F:serine-type endopeptidase activity"/>
    <property type="evidence" value="ECO:0007669"/>
    <property type="project" value="UniProtKB-EC"/>
</dbReference>
<evidence type="ECO:0000256" key="1">
    <source>
        <dbReference type="ARBA" id="ARBA00009228"/>
    </source>
</evidence>
<comment type="similarity">
    <text evidence="1">Belongs to the peptidase S1 family. Snake venom subfamily.</text>
</comment>
<evidence type="ECO:0000313" key="12">
    <source>
        <dbReference type="Ensembl" id="ENSSSCP00050045719.1"/>
    </source>
</evidence>
<dbReference type="Pfam" id="PF00089">
    <property type="entry name" value="Trypsin"/>
    <property type="match status" value="1"/>
</dbReference>
<dbReference type="PANTHER" id="PTHR24271">
    <property type="entry name" value="KALLIKREIN-RELATED"/>
    <property type="match status" value="1"/>
</dbReference>
<dbReference type="PROSITE" id="PS00135">
    <property type="entry name" value="TRYPSIN_SER"/>
    <property type="match status" value="1"/>
</dbReference>
<comment type="catalytic activity">
    <reaction evidence="7">
        <text>Preferential cleavage of Arg-|-Xaa bonds in small molecule substrates. Highly selective action to release kallidin (lysyl-bradykinin) from kininogen involves hydrolysis of Met-|-Xaa or Leu-|-Xaa.</text>
        <dbReference type="EC" id="3.4.21.35"/>
    </reaction>
</comment>
<dbReference type="PROSITE" id="PS00134">
    <property type="entry name" value="TRYPSIN_HIS"/>
    <property type="match status" value="1"/>
</dbReference>
<keyword evidence="3 9" id="KW-0378">Hydrolase</keyword>
<dbReference type="PROSITE" id="PS50240">
    <property type="entry name" value="TRYPSIN_DOM"/>
    <property type="match status" value="1"/>
</dbReference>
<dbReference type="InterPro" id="IPR043504">
    <property type="entry name" value="Peptidase_S1_PA_chymotrypsin"/>
</dbReference>
<name>A0A8D1P450_PIG</name>
<evidence type="ECO:0000256" key="6">
    <source>
        <dbReference type="ARBA" id="ARBA00023157"/>
    </source>
</evidence>
<feature type="compositionally biased region" description="Gly residues" evidence="10">
    <location>
        <begin position="41"/>
        <end position="53"/>
    </location>
</feature>
<keyword evidence="4 9" id="KW-0720">Serine protease</keyword>
<dbReference type="GO" id="GO:0006508">
    <property type="term" value="P:proteolysis"/>
    <property type="evidence" value="ECO:0007669"/>
    <property type="project" value="UniProtKB-KW"/>
</dbReference>
<evidence type="ECO:0000256" key="5">
    <source>
        <dbReference type="ARBA" id="ARBA00023145"/>
    </source>
</evidence>
<dbReference type="AlphaFoldDB" id="A0A8D1P450"/>
<reference evidence="12" key="1">
    <citation type="submission" date="2025-08" db="UniProtKB">
        <authorList>
            <consortium name="Ensembl"/>
        </authorList>
    </citation>
    <scope>IDENTIFICATION</scope>
</reference>
<dbReference type="SMART" id="SM00020">
    <property type="entry name" value="Tryp_SPc"/>
    <property type="match status" value="1"/>
</dbReference>
<dbReference type="InterPro" id="IPR001254">
    <property type="entry name" value="Trypsin_dom"/>
</dbReference>
<evidence type="ECO:0000256" key="4">
    <source>
        <dbReference type="ARBA" id="ARBA00022825"/>
    </source>
</evidence>
<dbReference type="InterPro" id="IPR033116">
    <property type="entry name" value="TRYPSIN_SER"/>
</dbReference>
<sequence>MGQTFGRPLPIPGPGREQWVVITQPGRPELDGARRRRQQDSGGGGGGGGGGGPESLQLSWELIPHPRLGNAAGAMTMATAGPPWTWMVGALITALILGVTEPVFANYVASCDNPSAPEPSGGTRDLGPRSGEDIRVDDGGGSSTRIVNGTDCGMNSQPWQGALLMKPNQLYCGAVLVNPQWLLTAAHCRKEFFRIRLGHYSLSPTYEAGQQLFQGIKSIPHPGYSHPSHSNDLMLIKLNRKIHKTQAVRPINISSHCPTAGTRCLVSGWGTTSSPQVKYPDVLQCLNITVLSEDRCKKAYPNQIDATMFCAGDQVGRDSCQGDSGGPVVCHGTLQGLVSWGDSPCAKPNRPGVYTNLCQFTKWIQDTIQSNS</sequence>
<evidence type="ECO:0000256" key="7">
    <source>
        <dbReference type="ARBA" id="ARBA00036706"/>
    </source>
</evidence>
<dbReference type="Proteomes" id="UP000694571">
    <property type="component" value="Unplaced"/>
</dbReference>
<dbReference type="PANTHER" id="PTHR24271:SF59">
    <property type="entry name" value="KALLIKREIN-5"/>
    <property type="match status" value="1"/>
</dbReference>
<evidence type="ECO:0000313" key="13">
    <source>
        <dbReference type="Proteomes" id="UP000694571"/>
    </source>
</evidence>
<dbReference type="InterPro" id="IPR009003">
    <property type="entry name" value="Peptidase_S1_PA"/>
</dbReference>
<dbReference type="Ensembl" id="ENSSSCT00050104325.1">
    <property type="protein sequence ID" value="ENSSSCP00050045719.1"/>
    <property type="gene ID" value="ENSSSCG00050076014.1"/>
</dbReference>
<feature type="compositionally biased region" description="Basic and acidic residues" evidence="10">
    <location>
        <begin position="126"/>
        <end position="138"/>
    </location>
</feature>
<dbReference type="FunFam" id="2.40.10.10:FF:000021">
    <property type="entry name" value="Kallikrein 1"/>
    <property type="match status" value="1"/>
</dbReference>
<keyword evidence="2 9" id="KW-0645">Protease</keyword>
<dbReference type="InterPro" id="IPR018114">
    <property type="entry name" value="TRYPSIN_HIS"/>
</dbReference>
<keyword evidence="5" id="KW-0865">Zymogen</keyword>
<dbReference type="CDD" id="cd00190">
    <property type="entry name" value="Tryp_SPc"/>
    <property type="match status" value="1"/>
</dbReference>
<evidence type="ECO:0000256" key="9">
    <source>
        <dbReference type="RuleBase" id="RU363034"/>
    </source>
</evidence>